<evidence type="ECO:0000259" key="7">
    <source>
        <dbReference type="Pfam" id="PF02225"/>
    </source>
</evidence>
<gene>
    <name evidence="9" type="primary">LOC106811862</name>
</gene>
<dbReference type="Pfam" id="PF02225">
    <property type="entry name" value="PA"/>
    <property type="match status" value="1"/>
</dbReference>
<dbReference type="PANTHER" id="PTHR45679">
    <property type="entry name" value="ER DEGRADATION-ENHANCING ALPHA-MANNOSIDASE-LIKE PROTEIN 2"/>
    <property type="match status" value="1"/>
</dbReference>
<dbReference type="InterPro" id="IPR046450">
    <property type="entry name" value="PA_dom_sf"/>
</dbReference>
<evidence type="ECO:0000256" key="4">
    <source>
        <dbReference type="ARBA" id="ARBA00023180"/>
    </source>
</evidence>
<dbReference type="InterPro" id="IPR001382">
    <property type="entry name" value="Glyco_hydro_47"/>
</dbReference>
<keyword evidence="3" id="KW-0256">Endoplasmic reticulum</keyword>
<evidence type="ECO:0000256" key="6">
    <source>
        <dbReference type="SAM" id="SignalP"/>
    </source>
</evidence>
<evidence type="ECO:0000313" key="8">
    <source>
        <dbReference type="Proteomes" id="UP000695022"/>
    </source>
</evidence>
<dbReference type="InterPro" id="IPR003137">
    <property type="entry name" value="PA_domain"/>
</dbReference>
<dbReference type="Gene3D" id="3.50.30.30">
    <property type="match status" value="1"/>
</dbReference>
<dbReference type="PRINTS" id="PR00747">
    <property type="entry name" value="GLYHDRLASE47"/>
</dbReference>
<comment type="similarity">
    <text evidence="2 5">Belongs to the glycosyl hydrolase 47 family.</text>
</comment>
<dbReference type="Gene3D" id="1.50.10.10">
    <property type="match status" value="1"/>
</dbReference>
<dbReference type="SUPFAM" id="SSF52025">
    <property type="entry name" value="PA domain"/>
    <property type="match status" value="1"/>
</dbReference>
<dbReference type="InterPro" id="IPR036026">
    <property type="entry name" value="Seven-hairpin_glycosidases"/>
</dbReference>
<keyword evidence="5" id="KW-0326">Glycosidase</keyword>
<keyword evidence="6" id="KW-0732">Signal</keyword>
<keyword evidence="5" id="KW-0378">Hydrolase</keyword>
<dbReference type="InterPro" id="IPR012341">
    <property type="entry name" value="6hp_glycosidase-like_sf"/>
</dbReference>
<dbReference type="Proteomes" id="UP000695022">
    <property type="component" value="Unplaced"/>
</dbReference>
<proteinExistence type="inferred from homology"/>
<reference evidence="9" key="1">
    <citation type="submission" date="2025-08" db="UniProtKB">
        <authorList>
            <consortium name="RefSeq"/>
        </authorList>
    </citation>
    <scope>IDENTIFICATION</scope>
</reference>
<dbReference type="EC" id="3.2.1.-" evidence="5"/>
<name>A0ABM1EFU6_PRICU</name>
<evidence type="ECO:0000256" key="3">
    <source>
        <dbReference type="ARBA" id="ARBA00022824"/>
    </source>
</evidence>
<feature type="chain" id="PRO_5045468343" description="alpha-1,2-Mannosidase" evidence="6">
    <location>
        <begin position="28"/>
        <end position="882"/>
    </location>
</feature>
<protein>
    <recommendedName>
        <fullName evidence="5">alpha-1,2-Mannosidase</fullName>
        <ecNumber evidence="5">3.2.1.-</ecNumber>
    </recommendedName>
</protein>
<sequence>MRPPLTRIWQCIFTVLVTYHCFGSAAGMTKEEKRQLKEQTKEMFYHAYHSYMDNAYPADELMSLSCKGRYRGSEATRGDVDDSLGNFSLSLIDTLDTLIVLGDFDEFESATKLVIRDVTFETDVVVSVFETNIRVMGGLISGHVFAAMLRDTRGRMVWYRDELLLLAKDLGYRLLPAFNTTSGMPLPRVNLRYGLKGLHKVEHETCTACAGTMVLEFAALSRLTGEPIFEEKAHRAMEFLWQARHRTSHLMGTVLNVHNGEWVRRDSGVGAGIDSYYEYLLKAYILLGDETYLERFNKHYSSVMKYVSQGPMLVDVHMHRPHTASRNFMTSLLAFWPGLQVLFGDIKPAIETHEMLYQVIQRHKFLPEAFTTEFKVYWGQHPLRPEFIESTYFLYKATGDAHYLEVGRSVLESLNQYARVPCGFAAVKDVRTGSHEDRMDSFVLAELFKYLYLLFAEDEDIPINIDDYVFTTEAHLLPLTLSKAMNPTGEEDVEYNDVASKRGDELMAGEDENEYKFRRSCPNNNAIFPGENFAQVIRLRLKNMVEEQCPKPKTFKRRLRASEFEAGNVAHMTMLERMGIRMVTLKDARVQLMHTANQAATLEEGEEGLLFMQEMIELSNNQNNQVEHQPRVIQFLSPPYDGRVVLTAGPAQFGIELKGSQGVHGRVVVATPLKGCGALANADEMKGAIGIVERGDCMFVEKARNLVKVGAIAGIVLDNNLGTSSSTAPMFAMSGDGSKDIFIPMVFLFQAESQILLHALGTHTDLQVLMTDAIPTSGAAGTAEKGSKLADDTLSARTDGVTVQMVDIDDDGTRLINTQKRFFIADEDDVSSAHSLECCERRDKLFLFKQSALQNIKSSIYLADFVRALWSFRFHQIADHVV</sequence>
<evidence type="ECO:0000256" key="2">
    <source>
        <dbReference type="ARBA" id="ARBA00007658"/>
    </source>
</evidence>
<dbReference type="GeneID" id="106811862"/>
<dbReference type="PANTHER" id="PTHR45679:SF2">
    <property type="entry name" value="ER DEGRADATION-ENHANCING ALPHA-MANNOSIDASE-LIKE PROTEIN 3"/>
    <property type="match status" value="1"/>
</dbReference>
<dbReference type="Pfam" id="PF01532">
    <property type="entry name" value="Glyco_hydro_47"/>
    <property type="match status" value="1"/>
</dbReference>
<dbReference type="SUPFAM" id="SSF48225">
    <property type="entry name" value="Seven-hairpin glycosidases"/>
    <property type="match status" value="1"/>
</dbReference>
<dbReference type="RefSeq" id="XP_014671067.1">
    <property type="nucleotide sequence ID" value="XM_014815581.1"/>
</dbReference>
<evidence type="ECO:0000256" key="1">
    <source>
        <dbReference type="ARBA" id="ARBA00004240"/>
    </source>
</evidence>
<organism evidence="8 9">
    <name type="scientific">Priapulus caudatus</name>
    <name type="common">Priapulid worm</name>
    <dbReference type="NCBI Taxonomy" id="37621"/>
    <lineage>
        <taxon>Eukaryota</taxon>
        <taxon>Metazoa</taxon>
        <taxon>Ecdysozoa</taxon>
        <taxon>Scalidophora</taxon>
        <taxon>Priapulida</taxon>
        <taxon>Priapulimorpha</taxon>
        <taxon>Priapulimorphida</taxon>
        <taxon>Priapulidae</taxon>
        <taxon>Priapulus</taxon>
    </lineage>
</organism>
<keyword evidence="4" id="KW-0325">Glycoprotein</keyword>
<comment type="subcellular location">
    <subcellularLocation>
        <location evidence="1">Endoplasmic reticulum</location>
    </subcellularLocation>
</comment>
<feature type="domain" description="PA" evidence="7">
    <location>
        <begin position="664"/>
        <end position="755"/>
    </location>
</feature>
<dbReference type="InterPro" id="IPR044674">
    <property type="entry name" value="EDEM1/2/3"/>
</dbReference>
<accession>A0ABM1EFU6</accession>
<evidence type="ECO:0000313" key="9">
    <source>
        <dbReference type="RefSeq" id="XP_014671067.1"/>
    </source>
</evidence>
<feature type="signal peptide" evidence="6">
    <location>
        <begin position="1"/>
        <end position="27"/>
    </location>
</feature>
<evidence type="ECO:0000256" key="5">
    <source>
        <dbReference type="RuleBase" id="RU361193"/>
    </source>
</evidence>
<keyword evidence="8" id="KW-1185">Reference proteome</keyword>